<dbReference type="SMART" id="SM00421">
    <property type="entry name" value="HTH_LUXR"/>
    <property type="match status" value="1"/>
</dbReference>
<dbReference type="PRINTS" id="PR00038">
    <property type="entry name" value="HTHLUXR"/>
</dbReference>
<gene>
    <name evidence="2" type="ORF">HCZ30_00015</name>
</gene>
<organism evidence="2 3">
    <name type="scientific">Marivivens donghaensis</name>
    <dbReference type="NCBI Taxonomy" id="1699413"/>
    <lineage>
        <taxon>Bacteria</taxon>
        <taxon>Pseudomonadati</taxon>
        <taxon>Pseudomonadota</taxon>
        <taxon>Alphaproteobacteria</taxon>
        <taxon>Rhodobacterales</taxon>
        <taxon>Paracoccaceae</taxon>
        <taxon>Marivivens group</taxon>
        <taxon>Marivivens</taxon>
    </lineage>
</organism>
<sequence length="107" mass="12131">MRQYTAMLTAENERKKTQLSALKDDFDDLIVRRFEQWGLTGAERDVALLLLRGLNTADIAKMRSTSVGTVKVQSHNVFQKAGVTSRVEFMSLFMDEFIDVRLGSTLT</sequence>
<dbReference type="Pfam" id="PF00196">
    <property type="entry name" value="GerE"/>
    <property type="match status" value="1"/>
</dbReference>
<evidence type="ECO:0000313" key="2">
    <source>
        <dbReference type="EMBL" id="NIY70813.1"/>
    </source>
</evidence>
<dbReference type="SUPFAM" id="SSF46894">
    <property type="entry name" value="C-terminal effector domain of the bipartite response regulators"/>
    <property type="match status" value="1"/>
</dbReference>
<dbReference type="EMBL" id="JAATOP010000001">
    <property type="protein sequence ID" value="NIY70813.1"/>
    <property type="molecule type" value="Genomic_DNA"/>
</dbReference>
<dbReference type="InterPro" id="IPR036388">
    <property type="entry name" value="WH-like_DNA-bd_sf"/>
</dbReference>
<accession>A0ABX0VW33</accession>
<comment type="caution">
    <text evidence="2">The sequence shown here is derived from an EMBL/GenBank/DDBJ whole genome shotgun (WGS) entry which is preliminary data.</text>
</comment>
<dbReference type="RefSeq" id="WP_167635710.1">
    <property type="nucleotide sequence ID" value="NZ_JAATOP010000001.1"/>
</dbReference>
<protein>
    <submittedName>
        <fullName evidence="2">Helix-turn-helix transcriptional regulator</fullName>
    </submittedName>
</protein>
<dbReference type="Gene3D" id="1.10.10.10">
    <property type="entry name" value="Winged helix-like DNA-binding domain superfamily/Winged helix DNA-binding domain"/>
    <property type="match status" value="1"/>
</dbReference>
<dbReference type="InterPro" id="IPR016032">
    <property type="entry name" value="Sig_transdc_resp-reg_C-effctor"/>
</dbReference>
<dbReference type="Proteomes" id="UP000709466">
    <property type="component" value="Unassembled WGS sequence"/>
</dbReference>
<dbReference type="InterPro" id="IPR000792">
    <property type="entry name" value="Tscrpt_reg_LuxR_C"/>
</dbReference>
<keyword evidence="3" id="KW-1185">Reference proteome</keyword>
<feature type="domain" description="HTH luxR-type" evidence="1">
    <location>
        <begin position="36"/>
        <end position="93"/>
    </location>
</feature>
<evidence type="ECO:0000259" key="1">
    <source>
        <dbReference type="SMART" id="SM00421"/>
    </source>
</evidence>
<proteinExistence type="predicted"/>
<evidence type="ECO:0000313" key="3">
    <source>
        <dbReference type="Proteomes" id="UP000709466"/>
    </source>
</evidence>
<name>A0ABX0VW33_9RHOB</name>
<reference evidence="2 3" key="1">
    <citation type="submission" date="2020-03" db="EMBL/GenBank/DDBJ databases">
        <title>Bacterial isolates of synthetic phycosphere.</title>
        <authorList>
            <person name="Fu H."/>
            <person name="Moran M.A."/>
        </authorList>
    </citation>
    <scope>NUCLEOTIDE SEQUENCE [LARGE SCALE GENOMIC DNA]</scope>
    <source>
        <strain evidence="2 3">HF1</strain>
    </source>
</reference>